<dbReference type="InterPro" id="IPR013655">
    <property type="entry name" value="PAS_fold_3"/>
</dbReference>
<dbReference type="Gene3D" id="3.30.450.20">
    <property type="entry name" value="PAS domain"/>
    <property type="match status" value="1"/>
</dbReference>
<dbReference type="GO" id="GO:0005524">
    <property type="term" value="F:ATP binding"/>
    <property type="evidence" value="ECO:0007669"/>
    <property type="project" value="UniProtKB-KW"/>
</dbReference>
<dbReference type="SUPFAM" id="SSF55874">
    <property type="entry name" value="ATPase domain of HSP90 chaperone/DNA topoisomerase II/histidine kinase"/>
    <property type="match status" value="1"/>
</dbReference>
<dbReference type="InterPro" id="IPR011495">
    <property type="entry name" value="Sig_transdc_His_kin_sub2_dim/P"/>
</dbReference>
<comment type="catalytic activity">
    <reaction evidence="1">
        <text>ATP + protein L-histidine = ADP + protein N-phospho-L-histidine.</text>
        <dbReference type="EC" id="2.7.13.3"/>
    </reaction>
</comment>
<organism evidence="10 11">
    <name type="scientific">Nitrosococcus halophilus (strain Nc4)</name>
    <dbReference type="NCBI Taxonomy" id="472759"/>
    <lineage>
        <taxon>Bacteria</taxon>
        <taxon>Pseudomonadati</taxon>
        <taxon>Pseudomonadota</taxon>
        <taxon>Gammaproteobacteria</taxon>
        <taxon>Chromatiales</taxon>
        <taxon>Chromatiaceae</taxon>
        <taxon>Nitrosococcus</taxon>
    </lineage>
</organism>
<dbReference type="PANTHER" id="PTHR41523">
    <property type="entry name" value="TWO-COMPONENT SYSTEM SENSOR PROTEIN"/>
    <property type="match status" value="1"/>
</dbReference>
<keyword evidence="3" id="KW-0597">Phosphoprotein</keyword>
<keyword evidence="7" id="KW-0067">ATP-binding</keyword>
<dbReference type="Proteomes" id="UP000001844">
    <property type="component" value="Chromosome"/>
</dbReference>
<evidence type="ECO:0000256" key="7">
    <source>
        <dbReference type="ARBA" id="ARBA00022840"/>
    </source>
</evidence>
<evidence type="ECO:0000313" key="11">
    <source>
        <dbReference type="Proteomes" id="UP000001844"/>
    </source>
</evidence>
<name>D5C0D9_NITHN</name>
<dbReference type="eggNOG" id="COG3920">
    <property type="taxonomic scope" value="Bacteria"/>
</dbReference>
<reference evidence="11" key="1">
    <citation type="submission" date="2010-04" db="EMBL/GenBank/DDBJ databases">
        <title>Complete genome sequence of Nitrosococcus halophilus Nc4, a salt-adapted, aerobic obligate ammonia-oxidizing sulfur purple bacterium.</title>
        <authorList>
            <consortium name="US DOE Joint Genome Institute"/>
            <person name="Campbell M.A."/>
            <person name="Malfatti S.A."/>
            <person name="Chain P.S.G."/>
            <person name="Heidelberg J.F."/>
            <person name="Ward B.B."/>
            <person name="Klotz M.G."/>
        </authorList>
    </citation>
    <scope>NUCLEOTIDE SEQUENCE [LARGE SCALE GENOMIC DNA]</scope>
    <source>
        <strain evidence="11">Nc4</strain>
    </source>
</reference>
<dbReference type="EC" id="2.7.13.3" evidence="2"/>
<dbReference type="InterPro" id="IPR000700">
    <property type="entry name" value="PAS-assoc_C"/>
</dbReference>
<dbReference type="eggNOG" id="COG2202">
    <property type="taxonomic scope" value="Bacteria"/>
</dbReference>
<evidence type="ECO:0000256" key="6">
    <source>
        <dbReference type="ARBA" id="ARBA00022777"/>
    </source>
</evidence>
<dbReference type="Pfam" id="PF08447">
    <property type="entry name" value="PAS_3"/>
    <property type="match status" value="1"/>
</dbReference>
<accession>D5C0D9</accession>
<dbReference type="InterPro" id="IPR000014">
    <property type="entry name" value="PAS"/>
</dbReference>
<dbReference type="RefSeq" id="WP_013032356.1">
    <property type="nucleotide sequence ID" value="NC_013960.1"/>
</dbReference>
<feature type="domain" description="PAC" evidence="9">
    <location>
        <begin position="270"/>
        <end position="322"/>
    </location>
</feature>
<dbReference type="InterPro" id="IPR029016">
    <property type="entry name" value="GAF-like_dom_sf"/>
</dbReference>
<proteinExistence type="predicted"/>
<dbReference type="eggNOG" id="COG2203">
    <property type="taxonomic scope" value="Bacteria"/>
</dbReference>
<dbReference type="Gene3D" id="3.30.565.10">
    <property type="entry name" value="Histidine kinase-like ATPase, C-terminal domain"/>
    <property type="match status" value="1"/>
</dbReference>
<dbReference type="STRING" id="472759.Nhal_1313"/>
<dbReference type="AlphaFoldDB" id="D5C0D9"/>
<dbReference type="CDD" id="cd00130">
    <property type="entry name" value="PAS"/>
    <property type="match status" value="1"/>
</dbReference>
<evidence type="ECO:0000256" key="1">
    <source>
        <dbReference type="ARBA" id="ARBA00000085"/>
    </source>
</evidence>
<evidence type="ECO:0000256" key="4">
    <source>
        <dbReference type="ARBA" id="ARBA00022679"/>
    </source>
</evidence>
<keyword evidence="11" id="KW-1185">Reference proteome</keyword>
<dbReference type="KEGG" id="nhl:Nhal_1313"/>
<keyword evidence="4" id="KW-0808">Transferase</keyword>
<evidence type="ECO:0000256" key="5">
    <source>
        <dbReference type="ARBA" id="ARBA00022741"/>
    </source>
</evidence>
<dbReference type="InterPro" id="IPR036890">
    <property type="entry name" value="HATPase_C_sf"/>
</dbReference>
<evidence type="ECO:0000256" key="8">
    <source>
        <dbReference type="ARBA" id="ARBA00023026"/>
    </source>
</evidence>
<dbReference type="Gene3D" id="3.30.450.40">
    <property type="match status" value="1"/>
</dbReference>
<dbReference type="PANTHER" id="PTHR41523:SF8">
    <property type="entry name" value="ETHYLENE RESPONSE SENSOR PROTEIN"/>
    <property type="match status" value="1"/>
</dbReference>
<dbReference type="EMBL" id="CP001798">
    <property type="protein sequence ID" value="ADE14465.1"/>
    <property type="molecule type" value="Genomic_DNA"/>
</dbReference>
<dbReference type="PROSITE" id="PS50113">
    <property type="entry name" value="PAC"/>
    <property type="match status" value="1"/>
</dbReference>
<dbReference type="InterPro" id="IPR035965">
    <property type="entry name" value="PAS-like_dom_sf"/>
</dbReference>
<evidence type="ECO:0000256" key="2">
    <source>
        <dbReference type="ARBA" id="ARBA00012438"/>
    </source>
</evidence>
<protein>
    <recommendedName>
        <fullName evidence="2">histidine kinase</fullName>
        <ecNumber evidence="2">2.7.13.3</ecNumber>
    </recommendedName>
</protein>
<evidence type="ECO:0000256" key="3">
    <source>
        <dbReference type="ARBA" id="ARBA00022553"/>
    </source>
</evidence>
<keyword evidence="6" id="KW-0418">Kinase</keyword>
<evidence type="ECO:0000313" key="10">
    <source>
        <dbReference type="EMBL" id="ADE14465.1"/>
    </source>
</evidence>
<dbReference type="SUPFAM" id="SSF55781">
    <property type="entry name" value="GAF domain-like"/>
    <property type="match status" value="1"/>
</dbReference>
<evidence type="ECO:0000259" key="9">
    <source>
        <dbReference type="PROSITE" id="PS50113"/>
    </source>
</evidence>
<keyword evidence="8" id="KW-0843">Virulence</keyword>
<dbReference type="InterPro" id="IPR003018">
    <property type="entry name" value="GAF"/>
</dbReference>
<sequence length="530" mass="59079">MNIPRVEQKPSKDEAILNLIADCAKEMCQDEGWFDGVVGVLERLGKKFALSRVYLAENLTKETFELRISIRAEWTKPGWRCPLGKQKNRNFLGSEEGINRWWGRLAQESLLSTSMSDFPQEVRAVLGSMGGGTLLVALLAVDGKPWGFLACYEQTERYWTSEEATVLRLVAGILAAAIERSNKLRQRTQRRERLAELVEEIPEIFWSIEGNRLKLLYVSPSFERMWGCSQKAMSSDPLGFLKNAFPEKGGQARSIFDVGFLQKQKGTSIHEEQFRVLVPDGKTRWISLRCSILMEENKGAGLIMGLATDITEYKRREMRWLTQRESLIREVHHRIKNHLQGLVGLLQQYIHHFPELTQPMQAAISQIAAVAAIHGLQAINKGGQIKLEETVGAICHNAGRVANCPIHFDDGTVALDTPIIIVEQEAVPVALIVNELVLNACKHRDTKSGEIRIWLTASTQGKSAELLIRNEPACLNEELDFVSGQGLGTGLGLVKSLLPPVGARLTIKERDGGVEAYLGLSSPVLQVQSI</sequence>
<dbReference type="Pfam" id="PF01590">
    <property type="entry name" value="GAF"/>
    <property type="match status" value="1"/>
</dbReference>
<keyword evidence="5" id="KW-0547">Nucleotide-binding</keyword>
<dbReference type="Pfam" id="PF07568">
    <property type="entry name" value="HisKA_2"/>
    <property type="match status" value="1"/>
</dbReference>
<gene>
    <name evidence="10" type="ordered locus">Nhal_1313</name>
</gene>
<dbReference type="NCBIfam" id="TIGR00229">
    <property type="entry name" value="sensory_box"/>
    <property type="match status" value="1"/>
</dbReference>
<dbReference type="GO" id="GO:0004673">
    <property type="term" value="F:protein histidine kinase activity"/>
    <property type="evidence" value="ECO:0007669"/>
    <property type="project" value="UniProtKB-EC"/>
</dbReference>
<dbReference type="OrthoDB" id="9808408at2"/>
<dbReference type="HOGENOM" id="CLU_515639_0_0_6"/>
<dbReference type="SUPFAM" id="SSF55785">
    <property type="entry name" value="PYP-like sensor domain (PAS domain)"/>
    <property type="match status" value="1"/>
</dbReference>